<sequence length="140" mass="15411">MSMTMYVILSLSDVPNTNSLNELSEQLSTPVQYLENVDLKKHTGFLPVKLKGEDSGVETYMSPLSEFSDYFPAFDSSAFIEPVVVTFRWGGDMNEMVVALNSAYLLGYQKNSATFEPQSGVFLSNEQVKEGAEAMSANGI</sequence>
<protein>
    <submittedName>
        <fullName evidence="1">Uncharacterized protein</fullName>
    </submittedName>
</protein>
<dbReference type="EMBL" id="CP013611">
    <property type="protein sequence ID" value="ALU42183.1"/>
    <property type="molecule type" value="Genomic_DNA"/>
</dbReference>
<accession>A0A0U3I535</accession>
<proteinExistence type="predicted"/>
<evidence type="ECO:0000313" key="1">
    <source>
        <dbReference type="EMBL" id="ALU42183.1"/>
    </source>
</evidence>
<evidence type="ECO:0000313" key="2">
    <source>
        <dbReference type="EMBL" id="ALU42190.1"/>
    </source>
</evidence>
<organism evidence="1 3">
    <name type="scientific">Pseudoalteromonas rubra</name>
    <dbReference type="NCBI Taxonomy" id="43658"/>
    <lineage>
        <taxon>Bacteria</taxon>
        <taxon>Pseudomonadati</taxon>
        <taxon>Pseudomonadota</taxon>
        <taxon>Gammaproteobacteria</taxon>
        <taxon>Alteromonadales</taxon>
        <taxon>Pseudoalteromonadaceae</taxon>
        <taxon>Pseudoalteromonas</taxon>
    </lineage>
</organism>
<evidence type="ECO:0000313" key="3">
    <source>
        <dbReference type="Proteomes" id="UP000069015"/>
    </source>
</evidence>
<name>A0A0U3I535_9GAMM</name>
<gene>
    <name evidence="1" type="ORF">AT705_04065</name>
    <name evidence="2" type="ORF">AT705_04105</name>
</gene>
<dbReference type="AlphaFoldDB" id="A0A0U3I535"/>
<dbReference type="Proteomes" id="UP000069015">
    <property type="component" value="Chromosome 1"/>
</dbReference>
<dbReference type="KEGG" id="prr:AT705_04065"/>
<dbReference type="RefSeq" id="WP_058795604.1">
    <property type="nucleotide sequence ID" value="NZ_CP013611.1"/>
</dbReference>
<dbReference type="KEGG" id="prr:AT705_04105"/>
<reference evidence="1 3" key="1">
    <citation type="submission" date="2015-12" db="EMBL/GenBank/DDBJ databases">
        <title>Complete genome sequence of Pseudoalteromonas rubra SCSIO 6842, harboring a conjugative plasmid.</title>
        <authorList>
            <person name="Li B."/>
            <person name="Wang X."/>
        </authorList>
    </citation>
    <scope>NUCLEOTIDE SEQUENCE [LARGE SCALE GENOMIC DNA]</scope>
    <source>
        <strain evidence="1 3">SCSIO 6842</strain>
    </source>
</reference>
<dbReference type="EMBL" id="CP013611">
    <property type="protein sequence ID" value="ALU42190.1"/>
    <property type="molecule type" value="Genomic_DNA"/>
</dbReference>